<sequence length="100" mass="10216">MAKVQKPANVVTPPSNPIRNPITPLNQVNPNVKDQDMVNPNLSKSAAPMAGFQPGWPTGGSAPAIPVPQNTESLPLLQPTAGYTDTGVGHSGDLGGAGPR</sequence>
<feature type="region of interest" description="Disordered" evidence="1">
    <location>
        <begin position="1"/>
        <end position="100"/>
    </location>
</feature>
<accession>A0A6J5LII3</accession>
<organism evidence="2">
    <name type="scientific">uncultured Caudovirales phage</name>
    <dbReference type="NCBI Taxonomy" id="2100421"/>
    <lineage>
        <taxon>Viruses</taxon>
        <taxon>Duplodnaviria</taxon>
        <taxon>Heunggongvirae</taxon>
        <taxon>Uroviricota</taxon>
        <taxon>Caudoviricetes</taxon>
        <taxon>Peduoviridae</taxon>
        <taxon>Maltschvirus</taxon>
        <taxon>Maltschvirus maltsch</taxon>
    </lineage>
</organism>
<reference evidence="2" key="1">
    <citation type="submission" date="2020-04" db="EMBL/GenBank/DDBJ databases">
        <authorList>
            <person name="Chiriac C."/>
            <person name="Salcher M."/>
            <person name="Ghai R."/>
            <person name="Kavagutti S V."/>
        </authorList>
    </citation>
    <scope>NUCLEOTIDE SEQUENCE</scope>
</reference>
<protein>
    <submittedName>
        <fullName evidence="2">Uncharacterized protein</fullName>
    </submittedName>
</protein>
<proteinExistence type="predicted"/>
<evidence type="ECO:0000313" key="2">
    <source>
        <dbReference type="EMBL" id="CAB4134428.1"/>
    </source>
</evidence>
<evidence type="ECO:0000256" key="1">
    <source>
        <dbReference type="SAM" id="MobiDB-lite"/>
    </source>
</evidence>
<name>A0A6J5LII3_9CAUD</name>
<dbReference type="EMBL" id="LR796284">
    <property type="protein sequence ID" value="CAB4134428.1"/>
    <property type="molecule type" value="Genomic_DNA"/>
</dbReference>
<feature type="compositionally biased region" description="Polar residues" evidence="1">
    <location>
        <begin position="23"/>
        <end position="44"/>
    </location>
</feature>
<gene>
    <name evidence="2" type="ORF">UFOVP273_60</name>
</gene>
<feature type="compositionally biased region" description="Gly residues" evidence="1">
    <location>
        <begin position="89"/>
        <end position="100"/>
    </location>
</feature>